<name>A0A432XXQ5_9GAMM</name>
<dbReference type="Proteomes" id="UP000287649">
    <property type="component" value="Unassembled WGS sequence"/>
</dbReference>
<dbReference type="EMBL" id="PIPX01000002">
    <property type="protein sequence ID" value="RUO53496.1"/>
    <property type="molecule type" value="Genomic_DNA"/>
</dbReference>
<feature type="region of interest" description="Disordered" evidence="1">
    <location>
        <begin position="54"/>
        <end position="75"/>
    </location>
</feature>
<evidence type="ECO:0000256" key="1">
    <source>
        <dbReference type="SAM" id="MobiDB-lite"/>
    </source>
</evidence>
<evidence type="ECO:0000313" key="4">
    <source>
        <dbReference type="Proteomes" id="UP000287649"/>
    </source>
</evidence>
<accession>A0A432XXQ5</accession>
<feature type="transmembrane region" description="Helical" evidence="2">
    <location>
        <begin position="28"/>
        <end position="47"/>
    </location>
</feature>
<keyword evidence="2" id="KW-0812">Transmembrane</keyword>
<reference evidence="4" key="1">
    <citation type="journal article" date="2018" name="Front. Microbiol.">
        <title>Genome-Based Analysis Reveals the Taxonomy and Diversity of the Family Idiomarinaceae.</title>
        <authorList>
            <person name="Liu Y."/>
            <person name="Lai Q."/>
            <person name="Shao Z."/>
        </authorList>
    </citation>
    <scope>NUCLEOTIDE SEQUENCE [LARGE SCALE GENOMIC DNA]</scope>
    <source>
        <strain evidence="4">PO-M2</strain>
    </source>
</reference>
<organism evidence="3 4">
    <name type="scientific">Pseudidiomarina homiensis</name>
    <dbReference type="NCBI Taxonomy" id="364198"/>
    <lineage>
        <taxon>Bacteria</taxon>
        <taxon>Pseudomonadati</taxon>
        <taxon>Pseudomonadota</taxon>
        <taxon>Gammaproteobacteria</taxon>
        <taxon>Alteromonadales</taxon>
        <taxon>Idiomarinaceae</taxon>
        <taxon>Pseudidiomarina</taxon>
    </lineage>
</organism>
<gene>
    <name evidence="3" type="ORF">CWI70_09945</name>
</gene>
<evidence type="ECO:0000313" key="3">
    <source>
        <dbReference type="EMBL" id="RUO53496.1"/>
    </source>
</evidence>
<proteinExistence type="predicted"/>
<sequence length="75" mass="7968">MLYVILWLILCVLVGAFASSRGRSFIGYALLAVIISPLIAFIIVAVLGQVDKPATASTDTTSAPQTKKDDSDLDL</sequence>
<dbReference type="RefSeq" id="WP_126773296.1">
    <property type="nucleotide sequence ID" value="NZ_JANQBU010000002.1"/>
</dbReference>
<feature type="compositionally biased region" description="Low complexity" evidence="1">
    <location>
        <begin position="54"/>
        <end position="65"/>
    </location>
</feature>
<evidence type="ECO:0000256" key="2">
    <source>
        <dbReference type="SAM" id="Phobius"/>
    </source>
</evidence>
<comment type="caution">
    <text evidence="3">The sequence shown here is derived from an EMBL/GenBank/DDBJ whole genome shotgun (WGS) entry which is preliminary data.</text>
</comment>
<keyword evidence="4" id="KW-1185">Reference proteome</keyword>
<dbReference type="OrthoDB" id="7597097at2"/>
<feature type="compositionally biased region" description="Basic and acidic residues" evidence="1">
    <location>
        <begin position="66"/>
        <end position="75"/>
    </location>
</feature>
<dbReference type="AlphaFoldDB" id="A0A432XXQ5"/>
<keyword evidence="2" id="KW-0472">Membrane</keyword>
<protein>
    <submittedName>
        <fullName evidence="3">Uncharacterized protein</fullName>
    </submittedName>
</protein>
<keyword evidence="2" id="KW-1133">Transmembrane helix</keyword>